<sequence length="224" mass="26171">MFPNYKSVPNLFNLFESSSSFINHHICNFDHLLLHSSFSATSITFFSIVLFLQLFSNFPMNMDPYPHDDDGVDDDILSPVSLYVCPCGRSVRVYSVSHIGSGDFHHEILAQLRFYRPLPYPYTWYIHREEVAVVNVIDLQAHHQIHHPSYYQPQQEAIHHDGYHYQYSEAIDAGYQTHPYQHSEAIDAGNHTHRYQRSEYVDETEILEDLNMNQINESFEQASD</sequence>
<accession>A0ACB8Y707</accession>
<gene>
    <name evidence="1" type="ORF">L6452_37385</name>
</gene>
<dbReference type="Proteomes" id="UP001055879">
    <property type="component" value="Linkage Group LG14"/>
</dbReference>
<organism evidence="1 2">
    <name type="scientific">Arctium lappa</name>
    <name type="common">Greater burdock</name>
    <name type="synonym">Lappa major</name>
    <dbReference type="NCBI Taxonomy" id="4217"/>
    <lineage>
        <taxon>Eukaryota</taxon>
        <taxon>Viridiplantae</taxon>
        <taxon>Streptophyta</taxon>
        <taxon>Embryophyta</taxon>
        <taxon>Tracheophyta</taxon>
        <taxon>Spermatophyta</taxon>
        <taxon>Magnoliopsida</taxon>
        <taxon>eudicotyledons</taxon>
        <taxon>Gunneridae</taxon>
        <taxon>Pentapetalae</taxon>
        <taxon>asterids</taxon>
        <taxon>campanulids</taxon>
        <taxon>Asterales</taxon>
        <taxon>Asteraceae</taxon>
        <taxon>Carduoideae</taxon>
        <taxon>Cardueae</taxon>
        <taxon>Arctiinae</taxon>
        <taxon>Arctium</taxon>
    </lineage>
</organism>
<keyword evidence="2" id="KW-1185">Reference proteome</keyword>
<evidence type="ECO:0000313" key="2">
    <source>
        <dbReference type="Proteomes" id="UP001055879"/>
    </source>
</evidence>
<dbReference type="EMBL" id="CM042060">
    <property type="protein sequence ID" value="KAI3678104.1"/>
    <property type="molecule type" value="Genomic_DNA"/>
</dbReference>
<protein>
    <submittedName>
        <fullName evidence="1">Uncharacterized protein</fullName>
    </submittedName>
</protein>
<reference evidence="1 2" key="2">
    <citation type="journal article" date="2022" name="Mol. Ecol. Resour.">
        <title>The genomes of chicory, endive, great burdock and yacon provide insights into Asteraceae paleo-polyploidization history and plant inulin production.</title>
        <authorList>
            <person name="Fan W."/>
            <person name="Wang S."/>
            <person name="Wang H."/>
            <person name="Wang A."/>
            <person name="Jiang F."/>
            <person name="Liu H."/>
            <person name="Zhao H."/>
            <person name="Xu D."/>
            <person name="Zhang Y."/>
        </authorList>
    </citation>
    <scope>NUCLEOTIDE SEQUENCE [LARGE SCALE GENOMIC DNA]</scope>
    <source>
        <strain evidence="2">cv. Niubang</strain>
    </source>
</reference>
<evidence type="ECO:0000313" key="1">
    <source>
        <dbReference type="EMBL" id="KAI3678104.1"/>
    </source>
</evidence>
<comment type="caution">
    <text evidence="1">The sequence shown here is derived from an EMBL/GenBank/DDBJ whole genome shotgun (WGS) entry which is preliminary data.</text>
</comment>
<name>A0ACB8Y707_ARCLA</name>
<reference evidence="2" key="1">
    <citation type="journal article" date="2022" name="Mol. Ecol. Resour.">
        <title>The genomes of chicory, endive, great burdock and yacon provide insights into Asteraceae palaeo-polyploidization history and plant inulin production.</title>
        <authorList>
            <person name="Fan W."/>
            <person name="Wang S."/>
            <person name="Wang H."/>
            <person name="Wang A."/>
            <person name="Jiang F."/>
            <person name="Liu H."/>
            <person name="Zhao H."/>
            <person name="Xu D."/>
            <person name="Zhang Y."/>
        </authorList>
    </citation>
    <scope>NUCLEOTIDE SEQUENCE [LARGE SCALE GENOMIC DNA]</scope>
    <source>
        <strain evidence="2">cv. Niubang</strain>
    </source>
</reference>
<proteinExistence type="predicted"/>